<sequence length="23" mass="2544">MLWPSCANSMPEPSLSIRIRLAA</sequence>
<name>A0A8A1LM71_AJEC8</name>
<reference evidence="1" key="1">
    <citation type="submission" date="2021-01" db="EMBL/GenBank/DDBJ databases">
        <title>Chromosome-level genome assembly of a human fungal pathogen reveals clustering of transcriptionally co-regulated genes.</title>
        <authorList>
            <person name="Voorhies M."/>
            <person name="Cohen S."/>
            <person name="Shea T.P."/>
            <person name="Petrus S."/>
            <person name="Munoz J.F."/>
            <person name="Poplawski S."/>
            <person name="Goldman W.E."/>
            <person name="Michael T."/>
            <person name="Cuomo C.A."/>
            <person name="Sil A."/>
            <person name="Beyhan S."/>
        </authorList>
    </citation>
    <scope>NUCLEOTIDE SEQUENCE</scope>
    <source>
        <strain evidence="1">H88</strain>
    </source>
</reference>
<dbReference type="VEuPathDB" id="FungiDB:I7I53_00052"/>
<dbReference type="AlphaFoldDB" id="A0A8A1LM71"/>
<accession>A0A8A1LM71</accession>
<gene>
    <name evidence="1" type="ORF">I7I53_00052</name>
</gene>
<evidence type="ECO:0000313" key="1">
    <source>
        <dbReference type="EMBL" id="QSS52957.1"/>
    </source>
</evidence>
<protein>
    <submittedName>
        <fullName evidence="1">Uncharacterized protein</fullName>
    </submittedName>
</protein>
<dbReference type="EMBL" id="CP069104">
    <property type="protein sequence ID" value="QSS52957.1"/>
    <property type="molecule type" value="Genomic_DNA"/>
</dbReference>
<dbReference type="Proteomes" id="UP000663419">
    <property type="component" value="Chromosome 3"/>
</dbReference>
<organism evidence="1 2">
    <name type="scientific">Ajellomyces capsulatus (strain H88)</name>
    <name type="common">Darling's disease fungus</name>
    <name type="synonym">Histoplasma capsulatum</name>
    <dbReference type="NCBI Taxonomy" id="544711"/>
    <lineage>
        <taxon>Eukaryota</taxon>
        <taxon>Fungi</taxon>
        <taxon>Dikarya</taxon>
        <taxon>Ascomycota</taxon>
        <taxon>Pezizomycotina</taxon>
        <taxon>Eurotiomycetes</taxon>
        <taxon>Eurotiomycetidae</taxon>
        <taxon>Onygenales</taxon>
        <taxon>Ajellomycetaceae</taxon>
        <taxon>Histoplasma</taxon>
    </lineage>
</organism>
<proteinExistence type="predicted"/>
<evidence type="ECO:0000313" key="2">
    <source>
        <dbReference type="Proteomes" id="UP000663419"/>
    </source>
</evidence>